<comment type="caution">
    <text evidence="2">The sequence shown here is derived from an EMBL/GenBank/DDBJ whole genome shotgun (WGS) entry which is preliminary data.</text>
</comment>
<evidence type="ECO:0000313" key="2">
    <source>
        <dbReference type="EMBL" id="KIO77501.1"/>
    </source>
</evidence>
<dbReference type="InterPro" id="IPR016181">
    <property type="entry name" value="Acyl_CoA_acyltransferase"/>
</dbReference>
<keyword evidence="3" id="KW-1185">Reference proteome</keyword>
<dbReference type="GO" id="GO:0016747">
    <property type="term" value="F:acyltransferase activity, transferring groups other than amino-acyl groups"/>
    <property type="evidence" value="ECO:0007669"/>
    <property type="project" value="InterPro"/>
</dbReference>
<proteinExistence type="predicted"/>
<protein>
    <recommendedName>
        <fullName evidence="1">N-acetyltransferase domain-containing protein</fullName>
    </recommendedName>
</protein>
<sequence length="183" mass="20893">MILKTATAPEHYRGILALQKENLYSSISIAEQQQQGFVFAEHNPELLKKMAGHLPQVIATSDDRVIGYNLAMPVAMRNDLPSLIPMFDEFERCSYRGKPLTSYNYMVGGQVCVHKDFRGLGLSGKLYQQTRALMANCYQLCVTEISTRNTNSLKVHQRMGFEIIGTYRDEKELWNIVAWDLLK</sequence>
<evidence type="ECO:0000259" key="1">
    <source>
        <dbReference type="PROSITE" id="PS51186"/>
    </source>
</evidence>
<dbReference type="Gene3D" id="3.40.630.30">
    <property type="match status" value="1"/>
</dbReference>
<dbReference type="EMBL" id="JXRA01000034">
    <property type="protein sequence ID" value="KIO77501.1"/>
    <property type="molecule type" value="Genomic_DNA"/>
</dbReference>
<feature type="domain" description="N-acetyltransferase" evidence="1">
    <location>
        <begin position="1"/>
        <end position="183"/>
    </location>
</feature>
<gene>
    <name evidence="2" type="ORF">TH53_09310</name>
</gene>
<dbReference type="InterPro" id="IPR000182">
    <property type="entry name" value="GNAT_dom"/>
</dbReference>
<dbReference type="AlphaFoldDB" id="A0A0D0GSQ7"/>
<dbReference type="STRING" id="1503925.TH53_09310"/>
<accession>A0A0D0GSQ7</accession>
<name>A0A0D0GSQ7_9SPHI</name>
<dbReference type="Proteomes" id="UP000032049">
    <property type="component" value="Unassembled WGS sequence"/>
</dbReference>
<organism evidence="2 3">
    <name type="scientific">Pedobacter lusitanus</name>
    <dbReference type="NCBI Taxonomy" id="1503925"/>
    <lineage>
        <taxon>Bacteria</taxon>
        <taxon>Pseudomonadati</taxon>
        <taxon>Bacteroidota</taxon>
        <taxon>Sphingobacteriia</taxon>
        <taxon>Sphingobacteriales</taxon>
        <taxon>Sphingobacteriaceae</taxon>
        <taxon>Pedobacter</taxon>
    </lineage>
</organism>
<reference evidence="2 3" key="1">
    <citation type="submission" date="2015-01" db="EMBL/GenBank/DDBJ databases">
        <title>Draft genome sequence of Pedobacter sp. NL19 isolated from sludge of an effluent treatment pond in an abandoned uranium mine.</title>
        <authorList>
            <person name="Santos T."/>
            <person name="Caetano T."/>
            <person name="Covas C."/>
            <person name="Cruz A."/>
            <person name="Mendo S."/>
        </authorList>
    </citation>
    <scope>NUCLEOTIDE SEQUENCE [LARGE SCALE GENOMIC DNA]</scope>
    <source>
        <strain evidence="2 3">NL19</strain>
    </source>
</reference>
<dbReference type="PROSITE" id="PS51186">
    <property type="entry name" value="GNAT"/>
    <property type="match status" value="1"/>
</dbReference>
<dbReference type="Pfam" id="PF00583">
    <property type="entry name" value="Acetyltransf_1"/>
    <property type="match status" value="1"/>
</dbReference>
<evidence type="ECO:0000313" key="3">
    <source>
        <dbReference type="Proteomes" id="UP000032049"/>
    </source>
</evidence>
<dbReference type="SUPFAM" id="SSF55729">
    <property type="entry name" value="Acyl-CoA N-acyltransferases (Nat)"/>
    <property type="match status" value="1"/>
</dbReference>